<name>A0A126WY84_LOBSI</name>
<dbReference type="PROSITE" id="PS00108">
    <property type="entry name" value="PROTEIN_KINASE_ST"/>
    <property type="match status" value="1"/>
</dbReference>
<evidence type="ECO:0000256" key="1">
    <source>
        <dbReference type="ARBA" id="ARBA00001917"/>
    </source>
</evidence>
<keyword evidence="9" id="KW-0288">FMN</keyword>
<dbReference type="GO" id="GO:0010181">
    <property type="term" value="F:FMN binding"/>
    <property type="evidence" value="ECO:0007669"/>
    <property type="project" value="UniProtKB-ARBA"/>
</dbReference>
<dbReference type="FunFam" id="1.10.510.10:FF:000265">
    <property type="entry name" value="Putative LOV domain-containing protein"/>
    <property type="match status" value="1"/>
</dbReference>
<comment type="catalytic activity">
    <reaction evidence="18">
        <text>L-seryl-[protein] + ATP = O-phospho-L-seryl-[protein] + ADP + H(+)</text>
        <dbReference type="Rhea" id="RHEA:17989"/>
        <dbReference type="Rhea" id="RHEA-COMP:9863"/>
        <dbReference type="Rhea" id="RHEA-COMP:11604"/>
        <dbReference type="ChEBI" id="CHEBI:15378"/>
        <dbReference type="ChEBI" id="CHEBI:29999"/>
        <dbReference type="ChEBI" id="CHEBI:30616"/>
        <dbReference type="ChEBI" id="CHEBI:83421"/>
        <dbReference type="ChEBI" id="CHEBI:456216"/>
        <dbReference type="EC" id="2.7.11.1"/>
    </reaction>
</comment>
<evidence type="ECO:0000259" key="21">
    <source>
        <dbReference type="PROSITE" id="PS50011"/>
    </source>
</evidence>
<dbReference type="PROSITE" id="PS50112">
    <property type="entry name" value="PAS"/>
    <property type="match status" value="2"/>
</dbReference>
<keyword evidence="14 19" id="KW-0067">ATP-binding</keyword>
<feature type="domain" description="PAC" evidence="23">
    <location>
        <begin position="479"/>
        <end position="533"/>
    </location>
</feature>
<dbReference type="GO" id="GO:0007623">
    <property type="term" value="P:circadian rhythm"/>
    <property type="evidence" value="ECO:0007669"/>
    <property type="project" value="UniProtKB-ARBA"/>
</dbReference>
<evidence type="ECO:0000256" key="20">
    <source>
        <dbReference type="SAM" id="MobiDB-lite"/>
    </source>
</evidence>
<evidence type="ECO:0000256" key="18">
    <source>
        <dbReference type="ARBA" id="ARBA00048679"/>
    </source>
</evidence>
<comment type="subcellular location">
    <subcellularLocation>
        <location evidence="2">Cell membrane</location>
        <topology evidence="2">Peripheral membrane protein</topology>
    </subcellularLocation>
</comment>
<dbReference type="PROSITE" id="PS00107">
    <property type="entry name" value="PROTEIN_KINASE_ATP"/>
    <property type="match status" value="1"/>
</dbReference>
<dbReference type="PROSITE" id="PS50011">
    <property type="entry name" value="PROTEIN_KINASE_DOM"/>
    <property type="match status" value="1"/>
</dbReference>
<evidence type="ECO:0000256" key="7">
    <source>
        <dbReference type="ARBA" id="ARBA00022606"/>
    </source>
</evidence>
<comment type="catalytic activity">
    <reaction evidence="17">
        <text>L-threonyl-[protein] + ATP = O-phospho-L-threonyl-[protein] + ADP + H(+)</text>
        <dbReference type="Rhea" id="RHEA:46608"/>
        <dbReference type="Rhea" id="RHEA-COMP:11060"/>
        <dbReference type="Rhea" id="RHEA-COMP:11605"/>
        <dbReference type="ChEBI" id="CHEBI:15378"/>
        <dbReference type="ChEBI" id="CHEBI:30013"/>
        <dbReference type="ChEBI" id="CHEBI:30616"/>
        <dbReference type="ChEBI" id="CHEBI:61977"/>
        <dbReference type="ChEBI" id="CHEBI:456216"/>
        <dbReference type="EC" id="2.7.11.1"/>
    </reaction>
</comment>
<evidence type="ECO:0000256" key="12">
    <source>
        <dbReference type="ARBA" id="ARBA00022741"/>
    </source>
</evidence>
<evidence type="ECO:0000256" key="2">
    <source>
        <dbReference type="ARBA" id="ARBA00004202"/>
    </source>
</evidence>
<keyword evidence="15" id="KW-0157">Chromophore</keyword>
<dbReference type="GO" id="GO:0042802">
    <property type="term" value="F:identical protein binding"/>
    <property type="evidence" value="ECO:0007669"/>
    <property type="project" value="UniProtKB-ARBA"/>
</dbReference>
<keyword evidence="6" id="KW-0600">Photoreceptor protein</keyword>
<reference evidence="24" key="1">
    <citation type="journal article" date="2016" name="Proc. Natl. Acad. Sci. U.S.A.">
        <title>Functional and topological diversity of LOV domain photoreceptors.</title>
        <authorList>
            <person name="Glantz S.T."/>
            <person name="Carpenter E.J."/>
            <person name="Melkonian M."/>
            <person name="Gardner K.H."/>
            <person name="Boyden E.S."/>
            <person name="Wong G.K."/>
            <person name="Chow B.Y."/>
        </authorList>
    </citation>
    <scope>NUCLEOTIDE SEQUENCE</scope>
    <source>
        <strain evidence="24">IZLO_2000221</strain>
    </source>
</reference>
<dbReference type="SUPFAM" id="SSF55785">
    <property type="entry name" value="PYP-like sensor domain (PAS domain)"/>
    <property type="match status" value="2"/>
</dbReference>
<evidence type="ECO:0000256" key="9">
    <source>
        <dbReference type="ARBA" id="ARBA00022643"/>
    </source>
</evidence>
<dbReference type="InterPro" id="IPR001610">
    <property type="entry name" value="PAC"/>
</dbReference>
<evidence type="ECO:0000256" key="3">
    <source>
        <dbReference type="ARBA" id="ARBA00009903"/>
    </source>
</evidence>
<feature type="region of interest" description="Disordered" evidence="20">
    <location>
        <begin position="284"/>
        <end position="305"/>
    </location>
</feature>
<dbReference type="CDD" id="cd05574">
    <property type="entry name" value="STKc_phototropin_like"/>
    <property type="match status" value="1"/>
</dbReference>
<dbReference type="Gene3D" id="1.10.510.10">
    <property type="entry name" value="Transferase(Phosphotransferase) domain 1"/>
    <property type="match status" value="1"/>
</dbReference>
<dbReference type="InterPro" id="IPR000700">
    <property type="entry name" value="PAS-assoc_C"/>
</dbReference>
<evidence type="ECO:0000256" key="5">
    <source>
        <dbReference type="ARBA" id="ARBA00022527"/>
    </source>
</evidence>
<dbReference type="InterPro" id="IPR000719">
    <property type="entry name" value="Prot_kinase_dom"/>
</dbReference>
<dbReference type="EC" id="2.7.11.1" evidence="4"/>
<protein>
    <recommendedName>
        <fullName evidence="4">non-specific serine/threonine protein kinase</fullName>
        <ecNumber evidence="4">2.7.11.1</ecNumber>
    </recommendedName>
</protein>
<dbReference type="SMART" id="SM00086">
    <property type="entry name" value="PAC"/>
    <property type="match status" value="2"/>
</dbReference>
<evidence type="ECO:0000256" key="19">
    <source>
        <dbReference type="PROSITE-ProRule" id="PRU10141"/>
    </source>
</evidence>
<dbReference type="Gene3D" id="3.30.450.20">
    <property type="entry name" value="PAS domain"/>
    <property type="match status" value="2"/>
</dbReference>
<dbReference type="CDD" id="cd00130">
    <property type="entry name" value="PAS"/>
    <property type="match status" value="2"/>
</dbReference>
<dbReference type="SMART" id="SM00220">
    <property type="entry name" value="S_TKc"/>
    <property type="match status" value="1"/>
</dbReference>
<dbReference type="GO" id="GO:0005524">
    <property type="term" value="F:ATP binding"/>
    <property type="evidence" value="ECO:0007669"/>
    <property type="project" value="UniProtKB-UniRule"/>
</dbReference>
<feature type="domain" description="PAS" evidence="22">
    <location>
        <begin position="405"/>
        <end position="478"/>
    </location>
</feature>
<evidence type="ECO:0000256" key="8">
    <source>
        <dbReference type="ARBA" id="ARBA00022630"/>
    </source>
</evidence>
<evidence type="ECO:0000256" key="16">
    <source>
        <dbReference type="ARBA" id="ARBA00023170"/>
    </source>
</evidence>
<dbReference type="GO" id="GO:0009882">
    <property type="term" value="F:blue light photoreceptor activity"/>
    <property type="evidence" value="ECO:0007669"/>
    <property type="project" value="UniProtKB-ARBA"/>
</dbReference>
<dbReference type="PANTHER" id="PTHR45637">
    <property type="entry name" value="FLIPPASE KINASE 1-RELATED"/>
    <property type="match status" value="1"/>
</dbReference>
<evidence type="ECO:0000256" key="14">
    <source>
        <dbReference type="ARBA" id="ARBA00022840"/>
    </source>
</evidence>
<dbReference type="GO" id="GO:0009638">
    <property type="term" value="P:phototropism"/>
    <property type="evidence" value="ECO:0007669"/>
    <property type="project" value="UniProtKB-ARBA"/>
</dbReference>
<keyword evidence="13" id="KW-0418">Kinase</keyword>
<feature type="region of interest" description="Disordered" evidence="20">
    <location>
        <begin position="92"/>
        <end position="123"/>
    </location>
</feature>
<evidence type="ECO:0000256" key="11">
    <source>
        <dbReference type="ARBA" id="ARBA00022737"/>
    </source>
</evidence>
<dbReference type="Pfam" id="PF13426">
    <property type="entry name" value="PAS_9"/>
    <property type="match status" value="2"/>
</dbReference>
<evidence type="ECO:0000313" key="24">
    <source>
        <dbReference type="EMBL" id="AML77469.1"/>
    </source>
</evidence>
<feature type="region of interest" description="Disordered" evidence="20">
    <location>
        <begin position="338"/>
        <end position="360"/>
    </location>
</feature>
<evidence type="ECO:0000256" key="4">
    <source>
        <dbReference type="ARBA" id="ARBA00012513"/>
    </source>
</evidence>
<comment type="similarity">
    <text evidence="3">Belongs to the protein kinase superfamily. AGC Ser/Thr protein kinase family.</text>
</comment>
<keyword evidence="10" id="KW-0808">Transferase</keyword>
<feature type="domain" description="PAC" evidence="23">
    <location>
        <begin position="198"/>
        <end position="252"/>
    </location>
</feature>
<keyword evidence="5" id="KW-0723">Serine/threonine-protein kinase</keyword>
<keyword evidence="12 19" id="KW-0547">Nucleotide-binding</keyword>
<dbReference type="EMBL" id="KU699539">
    <property type="protein sequence ID" value="AML77469.1"/>
    <property type="molecule type" value="mRNA"/>
</dbReference>
<comment type="cofactor">
    <cofactor evidence="1">
        <name>FMN</name>
        <dbReference type="ChEBI" id="CHEBI:58210"/>
    </cofactor>
</comment>
<dbReference type="InterPro" id="IPR017441">
    <property type="entry name" value="Protein_kinase_ATP_BS"/>
</dbReference>
<dbReference type="NCBIfam" id="TIGR00229">
    <property type="entry name" value="sensory_box"/>
    <property type="match status" value="2"/>
</dbReference>
<dbReference type="GO" id="GO:0009902">
    <property type="term" value="P:chloroplast relocation"/>
    <property type="evidence" value="ECO:0007669"/>
    <property type="project" value="UniProtKB-ARBA"/>
</dbReference>
<dbReference type="FunFam" id="3.30.450.20:FF:000036">
    <property type="entry name" value="Putative LOV domain-containing protein"/>
    <property type="match status" value="1"/>
</dbReference>
<feature type="domain" description="Protein kinase" evidence="21">
    <location>
        <begin position="606"/>
        <end position="892"/>
    </location>
</feature>
<accession>A0A126WY84</accession>
<evidence type="ECO:0000256" key="17">
    <source>
        <dbReference type="ARBA" id="ARBA00047899"/>
    </source>
</evidence>
<sequence>MDHQEPSSSAAESSSVTWMAFDTNKPPQPPKAAISSIDEDDDDAIINEFQDMMIGSAGGGTTAKVSIEERAAEWGVRSSSFGLEHQLLGADRRSQNSLDRNVGKRVSDDQLSAGGGGGQAAPRVSQDLKDALATLQQTFVVSDATKPECPILYASSGFFSMTGYSSKEVIGRNCRFLQGEETDQNEVAKIRNAVKTGGSYCGRLLNYKKDGTPFWNMLTVTPIKDENGKTIKFIGMQVEVSKYTEGVNDKALRPNGLPKSLIRYDARQKETALDNITEVVQTLKHPRSHIQSKNQDTTGKHEKAEKSDIDYLLPGAVEKESMNTPVRQTPLLDYKSELSRSRSLNSGAKSRKSLRNSIMGFKGRSSSMTGMLESVPTIEPELLMTKDIERSDSWDRAERERDIRQGIDLATTLERIEKNFVITDPRLPDNPIIFASDSFLELTEFTREEILGRNCRFLQGPETDQGTVSKIRDAIREQREITVQLINYTKSGKKFWNLFHLQPMRDQKGELQYFIGVQLDGSGHVEPLRNRLSERTEQKSAKLVKATAENVDEAVRELPDANLKPEDLWAVHSQTVFPKPHKKYNSSWTAIQKVTSSGERIGLAHFTPIRPLGCGDTGSVHLVELKGTGELYAMKAMDKSVMLNRNKVHRAIIEREIISLLDHPFLPTLYTSFQTSTHVCLITDFCPGGELFALLDKQPLKYFKEESARFYAAEVIIGLEYLHCLGIIYRDLKPENILLQKDGHVVLTDFDLSFRTSCKPQIIKHSLSKNRRSGSQPPPIFIAEPVTQSNSFVGTEEYIAPEIITGAGHSSAIDWWAVGILLYEMLYGRTPFRGKNRQKTFANILHKDLTFPSSIPVSLAGRQLIHALLNRDPACRLGSNGGANAIKGHPFFREINWPLIRCMNPPPLDAPIQFIGKEANAKDVEWDDGVLAADPLDLF</sequence>
<dbReference type="Pfam" id="PF00069">
    <property type="entry name" value="Pkinase"/>
    <property type="match status" value="1"/>
</dbReference>
<keyword evidence="7" id="KW-0716">Sensory transduction</keyword>
<dbReference type="SUPFAM" id="SSF56112">
    <property type="entry name" value="Protein kinase-like (PK-like)"/>
    <property type="match status" value="1"/>
</dbReference>
<dbReference type="InterPro" id="IPR008271">
    <property type="entry name" value="Ser/Thr_kinase_AS"/>
</dbReference>
<feature type="binding site" evidence="19">
    <location>
        <position position="635"/>
    </location>
    <ligand>
        <name>ATP</name>
        <dbReference type="ChEBI" id="CHEBI:30616"/>
    </ligand>
</feature>
<dbReference type="InterPro" id="IPR035965">
    <property type="entry name" value="PAS-like_dom_sf"/>
</dbReference>
<evidence type="ECO:0000259" key="22">
    <source>
        <dbReference type="PROSITE" id="PS50112"/>
    </source>
</evidence>
<dbReference type="Gene3D" id="3.30.200.20">
    <property type="entry name" value="Phosphorylase Kinase, domain 1"/>
    <property type="match status" value="1"/>
</dbReference>
<dbReference type="InterPro" id="IPR011009">
    <property type="entry name" value="Kinase-like_dom_sf"/>
</dbReference>
<keyword evidence="11" id="KW-0677">Repeat</keyword>
<dbReference type="FunFam" id="3.30.450.20:FF:000002">
    <property type="entry name" value="LOV domain-containing protein"/>
    <property type="match status" value="1"/>
</dbReference>
<evidence type="ECO:0000259" key="23">
    <source>
        <dbReference type="PROSITE" id="PS50113"/>
    </source>
</evidence>
<evidence type="ECO:0000256" key="6">
    <source>
        <dbReference type="ARBA" id="ARBA00022543"/>
    </source>
</evidence>
<dbReference type="PROSITE" id="PS50113">
    <property type="entry name" value="PAC"/>
    <property type="match status" value="2"/>
</dbReference>
<dbReference type="GO" id="GO:0005886">
    <property type="term" value="C:plasma membrane"/>
    <property type="evidence" value="ECO:0007669"/>
    <property type="project" value="UniProtKB-SubCell"/>
</dbReference>
<proteinExistence type="evidence at transcript level"/>
<dbReference type="GO" id="GO:0004674">
    <property type="term" value="F:protein serine/threonine kinase activity"/>
    <property type="evidence" value="ECO:0007669"/>
    <property type="project" value="UniProtKB-KW"/>
</dbReference>
<dbReference type="InterPro" id="IPR000014">
    <property type="entry name" value="PAS"/>
</dbReference>
<organism evidence="24">
    <name type="scientific">Lobelia siphilitica</name>
    <name type="common">Great blue lobelia</name>
    <dbReference type="NCBI Taxonomy" id="330173"/>
    <lineage>
        <taxon>Eukaryota</taxon>
        <taxon>Viridiplantae</taxon>
        <taxon>Streptophyta</taxon>
        <taxon>Embryophyta</taxon>
        <taxon>Tracheophyta</taxon>
        <taxon>Spermatophyta</taxon>
        <taxon>Magnoliopsida</taxon>
        <taxon>eudicotyledons</taxon>
        <taxon>Gunneridae</taxon>
        <taxon>Pentapetalae</taxon>
        <taxon>asterids</taxon>
        <taxon>campanulids</taxon>
        <taxon>Asterales</taxon>
        <taxon>Campanulaceae</taxon>
        <taxon>Lobelia</taxon>
    </lineage>
</organism>
<feature type="domain" description="PAS" evidence="22">
    <location>
        <begin position="124"/>
        <end position="197"/>
    </location>
</feature>
<keyword evidence="16" id="KW-0675">Receptor</keyword>
<evidence type="ECO:0000256" key="10">
    <source>
        <dbReference type="ARBA" id="ARBA00022679"/>
    </source>
</evidence>
<evidence type="ECO:0000256" key="13">
    <source>
        <dbReference type="ARBA" id="ARBA00022777"/>
    </source>
</evidence>
<evidence type="ECO:0000256" key="15">
    <source>
        <dbReference type="ARBA" id="ARBA00022991"/>
    </source>
</evidence>
<dbReference type="FunFam" id="3.30.200.20:FF:000133">
    <property type="entry name" value="LOV domain-containing protein"/>
    <property type="match status" value="1"/>
</dbReference>
<feature type="region of interest" description="Disordered" evidence="20">
    <location>
        <begin position="1"/>
        <end position="34"/>
    </location>
</feature>
<dbReference type="AlphaFoldDB" id="A0A126WY84"/>
<keyword evidence="8" id="KW-0285">Flavoprotein</keyword>
<dbReference type="SMART" id="SM00091">
    <property type="entry name" value="PAS"/>
    <property type="match status" value="2"/>
</dbReference>